<reference evidence="3" key="1">
    <citation type="journal article" date="2020" name="Phytopathology">
        <title>Genome Sequence Resources of Colletotrichum truncatum, C. plurivorum, C. musicola, and C. sojae: Four Species Pathogenic to Soybean (Glycine max).</title>
        <authorList>
            <person name="Rogerio F."/>
            <person name="Boufleur T.R."/>
            <person name="Ciampi-Guillardi M."/>
            <person name="Sukno S.A."/>
            <person name="Thon M.R."/>
            <person name="Massola Junior N.S."/>
            <person name="Baroncelli R."/>
        </authorList>
    </citation>
    <scope>NUCLEOTIDE SEQUENCE</scope>
    <source>
        <strain evidence="3">LFN00145</strain>
    </source>
</reference>
<accession>A0A8H6NJ61</accession>
<sequence>MSQPENNEPPKRVRLVAYSDSESEAEADDDTADPEPATGPDTQPQPPPPETENELAQIVIRLQEKYIHEYENLESRQDDMARQLEDWKGAIEDRLRMELKILEALVKVSRRLPLPEVL</sequence>
<dbReference type="GO" id="GO:0004497">
    <property type="term" value="F:monooxygenase activity"/>
    <property type="evidence" value="ECO:0007669"/>
    <property type="project" value="UniProtKB-KW"/>
</dbReference>
<dbReference type="AlphaFoldDB" id="A0A8H6NJ61"/>
<keyword evidence="3" id="KW-0503">Monooxygenase</keyword>
<keyword evidence="3" id="KW-0560">Oxidoreductase</keyword>
<evidence type="ECO:0000256" key="1">
    <source>
        <dbReference type="SAM" id="Coils"/>
    </source>
</evidence>
<organism evidence="3 4">
    <name type="scientific">Colletotrichum plurivorum</name>
    <dbReference type="NCBI Taxonomy" id="2175906"/>
    <lineage>
        <taxon>Eukaryota</taxon>
        <taxon>Fungi</taxon>
        <taxon>Dikarya</taxon>
        <taxon>Ascomycota</taxon>
        <taxon>Pezizomycotina</taxon>
        <taxon>Sordariomycetes</taxon>
        <taxon>Hypocreomycetidae</taxon>
        <taxon>Glomerellales</taxon>
        <taxon>Glomerellaceae</taxon>
        <taxon>Colletotrichum</taxon>
        <taxon>Colletotrichum orchidearum species complex</taxon>
    </lineage>
</organism>
<dbReference type="Proteomes" id="UP000654918">
    <property type="component" value="Unassembled WGS sequence"/>
</dbReference>
<comment type="caution">
    <text evidence="3">The sequence shown here is derived from an EMBL/GenBank/DDBJ whole genome shotgun (WGS) entry which is preliminary data.</text>
</comment>
<feature type="compositionally biased region" description="Acidic residues" evidence="2">
    <location>
        <begin position="21"/>
        <end position="33"/>
    </location>
</feature>
<gene>
    <name evidence="3" type="ORF">CPLU01_04253</name>
</gene>
<evidence type="ECO:0000313" key="3">
    <source>
        <dbReference type="EMBL" id="KAF6835577.1"/>
    </source>
</evidence>
<protein>
    <submittedName>
        <fullName evidence="3">Thiol-specific monooxygenase</fullName>
    </submittedName>
</protein>
<keyword evidence="4" id="KW-1185">Reference proteome</keyword>
<dbReference type="EMBL" id="WIGO01000039">
    <property type="protein sequence ID" value="KAF6835577.1"/>
    <property type="molecule type" value="Genomic_DNA"/>
</dbReference>
<evidence type="ECO:0000256" key="2">
    <source>
        <dbReference type="SAM" id="MobiDB-lite"/>
    </source>
</evidence>
<keyword evidence="1" id="KW-0175">Coiled coil</keyword>
<feature type="region of interest" description="Disordered" evidence="2">
    <location>
        <begin position="1"/>
        <end position="54"/>
    </location>
</feature>
<proteinExistence type="predicted"/>
<feature type="coiled-coil region" evidence="1">
    <location>
        <begin position="63"/>
        <end position="90"/>
    </location>
</feature>
<evidence type="ECO:0000313" key="4">
    <source>
        <dbReference type="Proteomes" id="UP000654918"/>
    </source>
</evidence>
<name>A0A8H6NJ61_9PEZI</name>